<evidence type="ECO:0000256" key="2">
    <source>
        <dbReference type="SAM" id="Phobius"/>
    </source>
</evidence>
<sequence>MQTLCLSFVVASFNVSKRDGVAVKRGGVGTCPCRSTFLTFRRRKKLVCYGTTGRLLLSLCMKEENAKHTESQNISNTPLSGSEENADNQSLSTQGSGGEEKKSNTKKKSTTRRKRKSKKQEQLPESEVVTVPIARKPNPSSGADYWIDPKDVVAQEKRAPVSSSQTEISKDMKDKLKTEVVSPYRQNWILLLIAAVVLLTLAYRFLPAEQIFDHIPDL</sequence>
<dbReference type="RefSeq" id="XP_005707755.1">
    <property type="nucleotide sequence ID" value="XM_005707698.1"/>
</dbReference>
<reference evidence="4" key="1">
    <citation type="journal article" date="2013" name="Science">
        <title>Gene transfer from bacteria and archaea facilitated evolution of an extremophilic eukaryote.</title>
        <authorList>
            <person name="Schonknecht G."/>
            <person name="Chen W.H."/>
            <person name="Ternes C.M."/>
            <person name="Barbier G.G."/>
            <person name="Shrestha R.P."/>
            <person name="Stanke M."/>
            <person name="Brautigam A."/>
            <person name="Baker B.J."/>
            <person name="Banfield J.F."/>
            <person name="Garavito R.M."/>
            <person name="Carr K."/>
            <person name="Wilkerson C."/>
            <person name="Rensing S.A."/>
            <person name="Gagneul D."/>
            <person name="Dickenson N.E."/>
            <person name="Oesterhelt C."/>
            <person name="Lercher M.J."/>
            <person name="Weber A.P."/>
        </authorList>
    </citation>
    <scope>NUCLEOTIDE SEQUENCE [LARGE SCALE GENOMIC DNA]</scope>
    <source>
        <strain evidence="4">074W</strain>
    </source>
</reference>
<dbReference type="AlphaFoldDB" id="M2X477"/>
<protein>
    <submittedName>
        <fullName evidence="3">Uncharacterized protein</fullName>
    </submittedName>
</protein>
<dbReference type="KEGG" id="gsl:Gasu_14770"/>
<accession>M2X477</accession>
<dbReference type="OrthoDB" id="48363at2759"/>
<proteinExistence type="predicted"/>
<gene>
    <name evidence="3" type="ORF">Gasu_14770</name>
</gene>
<organism evidence="3 4">
    <name type="scientific">Galdieria sulphuraria</name>
    <name type="common">Red alga</name>
    <dbReference type="NCBI Taxonomy" id="130081"/>
    <lineage>
        <taxon>Eukaryota</taxon>
        <taxon>Rhodophyta</taxon>
        <taxon>Bangiophyceae</taxon>
        <taxon>Galdieriales</taxon>
        <taxon>Galdieriaceae</taxon>
        <taxon>Galdieria</taxon>
    </lineage>
</organism>
<dbReference type="EMBL" id="KB454493">
    <property type="protein sequence ID" value="EME31235.1"/>
    <property type="molecule type" value="Genomic_DNA"/>
</dbReference>
<evidence type="ECO:0000313" key="4">
    <source>
        <dbReference type="Proteomes" id="UP000030680"/>
    </source>
</evidence>
<keyword evidence="2" id="KW-1133">Transmembrane helix</keyword>
<feature type="compositionally biased region" description="Basic residues" evidence="1">
    <location>
        <begin position="104"/>
        <end position="118"/>
    </location>
</feature>
<name>M2X477_GALSU</name>
<dbReference type="Gramene" id="EME31235">
    <property type="protein sequence ID" value="EME31235"/>
    <property type="gene ID" value="Gasu_14770"/>
</dbReference>
<feature type="region of interest" description="Disordered" evidence="1">
    <location>
        <begin position="68"/>
        <end position="146"/>
    </location>
</feature>
<evidence type="ECO:0000256" key="1">
    <source>
        <dbReference type="SAM" id="MobiDB-lite"/>
    </source>
</evidence>
<feature type="compositionally biased region" description="Polar residues" evidence="1">
    <location>
        <begin position="71"/>
        <end position="94"/>
    </location>
</feature>
<keyword evidence="4" id="KW-1185">Reference proteome</keyword>
<evidence type="ECO:0000313" key="3">
    <source>
        <dbReference type="EMBL" id="EME31235.1"/>
    </source>
</evidence>
<dbReference type="GeneID" id="17089897"/>
<keyword evidence="2" id="KW-0472">Membrane</keyword>
<feature type="transmembrane region" description="Helical" evidence="2">
    <location>
        <begin position="188"/>
        <end position="206"/>
    </location>
</feature>
<keyword evidence="2" id="KW-0812">Transmembrane</keyword>
<dbReference type="Proteomes" id="UP000030680">
    <property type="component" value="Unassembled WGS sequence"/>
</dbReference>